<protein>
    <submittedName>
        <fullName evidence="2">Uncharacterized protein</fullName>
    </submittedName>
</protein>
<feature type="compositionally biased region" description="Polar residues" evidence="1">
    <location>
        <begin position="37"/>
        <end position="51"/>
    </location>
</feature>
<evidence type="ECO:0000256" key="1">
    <source>
        <dbReference type="SAM" id="MobiDB-lite"/>
    </source>
</evidence>
<gene>
    <name evidence="2" type="ORF">FA09DRAFT_323695</name>
</gene>
<evidence type="ECO:0000313" key="2">
    <source>
        <dbReference type="EMBL" id="PWN94669.1"/>
    </source>
</evidence>
<dbReference type="Proteomes" id="UP000245946">
    <property type="component" value="Unassembled WGS sequence"/>
</dbReference>
<reference evidence="2 3" key="1">
    <citation type="journal article" date="2018" name="Mol. Biol. Evol.">
        <title>Broad Genomic Sampling Reveals a Smut Pathogenic Ancestry of the Fungal Clade Ustilaginomycotina.</title>
        <authorList>
            <person name="Kijpornyongpan T."/>
            <person name="Mondo S.J."/>
            <person name="Barry K."/>
            <person name="Sandor L."/>
            <person name="Lee J."/>
            <person name="Lipzen A."/>
            <person name="Pangilinan J."/>
            <person name="LaButti K."/>
            <person name="Hainaut M."/>
            <person name="Henrissat B."/>
            <person name="Grigoriev I.V."/>
            <person name="Spatafora J.W."/>
            <person name="Aime M.C."/>
        </authorList>
    </citation>
    <scope>NUCLEOTIDE SEQUENCE [LARGE SCALE GENOMIC DNA]</scope>
    <source>
        <strain evidence="2 3">MCA 4186</strain>
    </source>
</reference>
<proteinExistence type="predicted"/>
<evidence type="ECO:0000313" key="3">
    <source>
        <dbReference type="Proteomes" id="UP000245946"/>
    </source>
</evidence>
<feature type="compositionally biased region" description="Polar residues" evidence="1">
    <location>
        <begin position="8"/>
        <end position="24"/>
    </location>
</feature>
<sequence>MLIARAVSTCSSPLHTQGSCMSSPSKKEMKRTDTNRSKTGNELQRTTSSYHGSVADGMRYSDRAAANSERERLTASQLHKSKTLEERLKQAERENKNRLG</sequence>
<dbReference type="AlphaFoldDB" id="A0A316YZI8"/>
<feature type="compositionally biased region" description="Basic and acidic residues" evidence="1">
    <location>
        <begin position="82"/>
        <end position="100"/>
    </location>
</feature>
<dbReference type="RefSeq" id="XP_025594948.1">
    <property type="nucleotide sequence ID" value="XM_025741097.1"/>
</dbReference>
<feature type="compositionally biased region" description="Basic and acidic residues" evidence="1">
    <location>
        <begin position="25"/>
        <end position="36"/>
    </location>
</feature>
<organism evidence="2 3">
    <name type="scientific">Tilletiopsis washingtonensis</name>
    <dbReference type="NCBI Taxonomy" id="58919"/>
    <lineage>
        <taxon>Eukaryota</taxon>
        <taxon>Fungi</taxon>
        <taxon>Dikarya</taxon>
        <taxon>Basidiomycota</taxon>
        <taxon>Ustilaginomycotina</taxon>
        <taxon>Exobasidiomycetes</taxon>
        <taxon>Entylomatales</taxon>
        <taxon>Entylomatales incertae sedis</taxon>
        <taxon>Tilletiopsis</taxon>
    </lineage>
</organism>
<name>A0A316YZI8_9BASI</name>
<dbReference type="EMBL" id="KZ819310">
    <property type="protein sequence ID" value="PWN94669.1"/>
    <property type="molecule type" value="Genomic_DNA"/>
</dbReference>
<dbReference type="GeneID" id="37268641"/>
<accession>A0A316YZI8</accession>
<keyword evidence="3" id="KW-1185">Reference proteome</keyword>
<feature type="region of interest" description="Disordered" evidence="1">
    <location>
        <begin position="1"/>
        <end position="100"/>
    </location>
</feature>
<dbReference type="OrthoDB" id="3344538at2759"/>